<feature type="signal peptide" evidence="2">
    <location>
        <begin position="1"/>
        <end position="20"/>
    </location>
</feature>
<feature type="coiled-coil region" evidence="1">
    <location>
        <begin position="161"/>
        <end position="188"/>
    </location>
</feature>
<evidence type="ECO:0000256" key="1">
    <source>
        <dbReference type="SAM" id="Coils"/>
    </source>
</evidence>
<feature type="domain" description="DUF4139" evidence="3">
    <location>
        <begin position="208"/>
        <end position="526"/>
    </location>
</feature>
<dbReference type="InterPro" id="IPR037291">
    <property type="entry name" value="DUF4139"/>
</dbReference>
<protein>
    <submittedName>
        <fullName evidence="5">Mucoidy inhibitor MuiA family protein</fullName>
    </submittedName>
</protein>
<dbReference type="NCBIfam" id="TIGR02231">
    <property type="entry name" value="mucoidy inhibitor MuiA family protein"/>
    <property type="match status" value="1"/>
</dbReference>
<proteinExistence type="predicted"/>
<sequence>MATKQQWAIALALAVPGAQAVEAPIQSVTLYPGSATVERVVQVTPGMTQVEVTGLLANFSTDTLRLQADAGIQVGQVVTRDQGSADSPNPRVAQLEAKIQALQDEIALIDADFKAAQLVQGYLERLGSAEGQARNAPGDARTLLGTLDAIRRGGADALARMHQAETRKRAQVRQLEALNRDLAKLQASTRESRTLTVAVAAKQAGRLLLSYQVNRAGWKPTYRASLDSNASSVELERMASISQKTGEDWSRVKLRLSTGQPNLSAQAPDPGPWLISYRPPQERVQELRYRYAPPAPPAAPAPAQVSVSGSRIAQAADDYVAPVIETQGSFTTEFEVPARVDLAADGREITVGLATQQLAVQQRVRIAPRTHGETAVLTAEAARPEGVWLPGQVQLRRDGSYVGALYWDPQDSERFSMSFGRDPLVRVAIEHRDERAGQAGLFRRDNQKRIADRYVVSNLHRQPIDILVLEPTPVSQSDQVQVKVSLSPEPTLRDWQQRRGLAGWERTLKPNETARFDVEYQVDYPKEGTVQGLR</sequence>
<reference evidence="5 6" key="1">
    <citation type="submission" date="2021-07" db="EMBL/GenBank/DDBJ databases">
        <title>Characterization of Violacein-producing bacteria and related species.</title>
        <authorList>
            <person name="Wilson H.S."/>
            <person name="De Leon M.E."/>
        </authorList>
    </citation>
    <scope>NUCLEOTIDE SEQUENCE [LARGE SCALE GENOMIC DNA]</scope>
    <source>
        <strain evidence="5 6">HSC-2F05</strain>
    </source>
</reference>
<dbReference type="PANTHER" id="PTHR31005">
    <property type="entry name" value="DUF4139 DOMAIN-CONTAINING PROTEIN"/>
    <property type="match status" value="1"/>
</dbReference>
<feature type="domain" description="DUF4140" evidence="4">
    <location>
        <begin position="28"/>
        <end position="119"/>
    </location>
</feature>
<dbReference type="InterPro" id="IPR011935">
    <property type="entry name" value="CHP02231"/>
</dbReference>
<comment type="caution">
    <text evidence="5">The sequence shown here is derived from an EMBL/GenBank/DDBJ whole genome shotgun (WGS) entry which is preliminary data.</text>
</comment>
<dbReference type="RefSeq" id="WP_225237210.1">
    <property type="nucleotide sequence ID" value="NZ_JAHYBX010000001.1"/>
</dbReference>
<keyword evidence="1" id="KW-0175">Coiled coil</keyword>
<evidence type="ECO:0000256" key="2">
    <source>
        <dbReference type="SAM" id="SignalP"/>
    </source>
</evidence>
<dbReference type="EMBL" id="JAHYBX010000001">
    <property type="protein sequence ID" value="MCA1854774.1"/>
    <property type="molecule type" value="Genomic_DNA"/>
</dbReference>
<evidence type="ECO:0000259" key="3">
    <source>
        <dbReference type="Pfam" id="PF13598"/>
    </source>
</evidence>
<dbReference type="Proteomes" id="UP001198602">
    <property type="component" value="Unassembled WGS sequence"/>
</dbReference>
<dbReference type="Pfam" id="PF13598">
    <property type="entry name" value="DUF4139"/>
    <property type="match status" value="1"/>
</dbReference>
<organism evidence="5 6">
    <name type="scientific">Massilia hydrophila</name>
    <dbReference type="NCBI Taxonomy" id="3044279"/>
    <lineage>
        <taxon>Bacteria</taxon>
        <taxon>Pseudomonadati</taxon>
        <taxon>Pseudomonadota</taxon>
        <taxon>Betaproteobacteria</taxon>
        <taxon>Burkholderiales</taxon>
        <taxon>Oxalobacteraceae</taxon>
        <taxon>Telluria group</taxon>
        <taxon>Massilia</taxon>
    </lineage>
</organism>
<evidence type="ECO:0000313" key="5">
    <source>
        <dbReference type="EMBL" id="MCA1854774.1"/>
    </source>
</evidence>
<dbReference type="PANTHER" id="PTHR31005:SF8">
    <property type="entry name" value="DUF4139 DOMAIN-CONTAINING PROTEIN"/>
    <property type="match status" value="1"/>
</dbReference>
<accession>A0ABS7Y536</accession>
<evidence type="ECO:0000259" key="4">
    <source>
        <dbReference type="Pfam" id="PF13600"/>
    </source>
</evidence>
<keyword evidence="6" id="KW-1185">Reference proteome</keyword>
<dbReference type="InterPro" id="IPR025554">
    <property type="entry name" value="DUF4140"/>
</dbReference>
<dbReference type="Pfam" id="PF13600">
    <property type="entry name" value="DUF4140"/>
    <property type="match status" value="1"/>
</dbReference>
<feature type="chain" id="PRO_5045797194" evidence="2">
    <location>
        <begin position="21"/>
        <end position="534"/>
    </location>
</feature>
<gene>
    <name evidence="5" type="ORF">LE190_02370</name>
</gene>
<evidence type="ECO:0000313" key="6">
    <source>
        <dbReference type="Proteomes" id="UP001198602"/>
    </source>
</evidence>
<name>A0ABS7Y536_9BURK</name>
<keyword evidence="2" id="KW-0732">Signal</keyword>